<evidence type="ECO:0000313" key="1">
    <source>
        <dbReference type="EMBL" id="MBM7693628.1"/>
    </source>
</evidence>
<organism evidence="1 2">
    <name type="scientific">Peribacillus deserti</name>
    <dbReference type="NCBI Taxonomy" id="673318"/>
    <lineage>
        <taxon>Bacteria</taxon>
        <taxon>Bacillati</taxon>
        <taxon>Bacillota</taxon>
        <taxon>Bacilli</taxon>
        <taxon>Bacillales</taxon>
        <taxon>Bacillaceae</taxon>
        <taxon>Peribacillus</taxon>
    </lineage>
</organism>
<dbReference type="EMBL" id="JAFBFI010000014">
    <property type="protein sequence ID" value="MBM7693628.1"/>
    <property type="molecule type" value="Genomic_DNA"/>
</dbReference>
<proteinExistence type="predicted"/>
<reference evidence="1 2" key="1">
    <citation type="submission" date="2021-01" db="EMBL/GenBank/DDBJ databases">
        <title>Genomic Encyclopedia of Type Strains, Phase IV (KMG-IV): sequencing the most valuable type-strain genomes for metagenomic binning, comparative biology and taxonomic classification.</title>
        <authorList>
            <person name="Goeker M."/>
        </authorList>
    </citation>
    <scope>NUCLEOTIDE SEQUENCE [LARGE SCALE GENOMIC DNA]</scope>
    <source>
        <strain evidence="1 2">DSM 105482</strain>
    </source>
</reference>
<dbReference type="InterPro" id="IPR036410">
    <property type="entry name" value="HSP_DnaJ_Cys-rich_dom_sf"/>
</dbReference>
<sequence>MSTVGLLSKFSEWNNARHEKFLSEMQASGSCPDCRGRGFNSYSPNEFYYSNVYDCSGCNGSGLYSDWAESQGEM</sequence>
<keyword evidence="2" id="KW-1185">Reference proteome</keyword>
<gene>
    <name evidence="1" type="ORF">JOC77_003072</name>
</gene>
<evidence type="ECO:0000313" key="2">
    <source>
        <dbReference type="Proteomes" id="UP000823486"/>
    </source>
</evidence>
<dbReference type="SUPFAM" id="SSF57938">
    <property type="entry name" value="DnaJ/Hsp40 cysteine-rich domain"/>
    <property type="match status" value="1"/>
</dbReference>
<dbReference type="Proteomes" id="UP000823486">
    <property type="component" value="Unassembled WGS sequence"/>
</dbReference>
<name>A0ABS2QKE9_9BACI</name>
<protein>
    <submittedName>
        <fullName evidence="1">DnaJ-class molecular chaperone</fullName>
    </submittedName>
</protein>
<dbReference type="RefSeq" id="WP_239558784.1">
    <property type="nucleotide sequence ID" value="NZ_JAFBFI010000014.1"/>
</dbReference>
<accession>A0ABS2QKE9</accession>
<comment type="caution">
    <text evidence="1">The sequence shown here is derived from an EMBL/GenBank/DDBJ whole genome shotgun (WGS) entry which is preliminary data.</text>
</comment>